<dbReference type="PROSITE" id="PS50020">
    <property type="entry name" value="WW_DOMAIN_2"/>
    <property type="match status" value="1"/>
</dbReference>
<sequence>METSKDSFFIVRSGTTKKKKNALLVQVPSSPSSAEKDTDAANSSCRDGLSPSNMPSEGRSSSMYPSSSSSRSTTAFGGLPSSSNNKTPDSYVLTTMNRCGSTPQLPLQSAPNSLAFSSTKKRNMTKPMLSSSKGSAQLAPLSRTDESAPSICSPCSASSTTPFHATSYLPMPLEKVKADYERVVSSYRAKQMEMERSMLDLTKQVHKERVANDVLTAETHSLKALVTQLNQQLDDERKMSMQQKKAFAKLSARFLAVNETLNKMMTVSTTPDTTPTNAANVKSVLNTISKENQDYQRRIKVLETQHMEDKRSLVNSEKKLKAIKMELESIEHMQMTQQSTNDAHVHAGLSRAHGVDGATSTATTVQGKNASQAPVLAGLAPSAASSTPTTVNDSDDPHANIRSILEQYIDPNILRILHKVDSQFSISNAIHLSSTMKRWLHSCHSINTSVDIGVVLQDLMKKVCTVLQCDHAAVYVQVSNPRKLVCRCTNLGESHVEVPVDKGIASHVLASGTPCNIANAYDDPRFYSPQDNLTGITTRDVICVPIFDHNHDRPVAALRACNSVHGRGFSAHDLIVLGLFGIQAGIVLEQFKLEVLLEASHTKLLRLHEMPRRLAQESMPHLDNVSLIRFVLATERHFHQILGVTKFKMFLIENPTDDDTRARMWCLGKTLDSTCDTKFCRQYYKLSSGLCGLAIFHPHGLTIPDPLTHAKYNCAIDLPNPAHGLYIVPILSLWGKPLGVLQVGRTVVTTTFKGPKVEMLETQAANDALKLHLISLFAHSIAGILHDVMAHEMFAKCPDEIKLARMGSLEQSLADESKSHRRPSEMTAISEDQVKQFMTWAQKSPTTPPHQTARTSAQPSPSAPGPHGDAPLAPMEQSSAQIQGESSPSNTPRTARRAASTLTDNSVAATPPHPTKSLPSPSLGTSDDDGEGVELGHTSTSLTVSAESIHCEMPGAASMPQQQPEEEHVPQATSRGTAEYESSGMVDSRRRRMSLTASTCPVESTTSDAPPPTDEHSVTWDITAGPALPDPSEGKQDDSTDPPPLMACDPHEVTSNPSMVPSDEGVREVTAGDFYVVDSNPSPVAAHVVVDGGADQSYEALPPPVDDWTSQDMPSVDASTWRHSTDRADGYDSTLIDGATDDEPCQGADGGPAEAGDAVYVDDPSLPRGWMAIAHGDHVYYENLDTGEQTWLKPTTSAP</sequence>
<dbReference type="OrthoDB" id="546632at2759"/>
<dbReference type="STRING" id="157072.A0A024UJC8"/>
<evidence type="ECO:0000259" key="3">
    <source>
        <dbReference type="PROSITE" id="PS50020"/>
    </source>
</evidence>
<dbReference type="InterPro" id="IPR029016">
    <property type="entry name" value="GAF-like_dom_sf"/>
</dbReference>
<evidence type="ECO:0000256" key="2">
    <source>
        <dbReference type="SAM" id="MobiDB-lite"/>
    </source>
</evidence>
<feature type="compositionally biased region" description="Polar residues" evidence="2">
    <location>
        <begin position="876"/>
        <end position="893"/>
    </location>
</feature>
<dbReference type="SMART" id="SM00065">
    <property type="entry name" value="GAF"/>
    <property type="match status" value="1"/>
</dbReference>
<evidence type="ECO:0000313" key="4">
    <source>
        <dbReference type="EMBL" id="ETW06546.1"/>
    </source>
</evidence>
<gene>
    <name evidence="4" type="ORF">H310_02773</name>
</gene>
<dbReference type="EMBL" id="KI913955">
    <property type="protein sequence ID" value="ETW06546.1"/>
    <property type="molecule type" value="Genomic_DNA"/>
</dbReference>
<feature type="compositionally biased region" description="Polar residues" evidence="2">
    <location>
        <begin position="842"/>
        <end position="860"/>
    </location>
</feature>
<feature type="domain" description="WW" evidence="3">
    <location>
        <begin position="1164"/>
        <end position="1196"/>
    </location>
</feature>
<feature type="region of interest" description="Disordered" evidence="2">
    <location>
        <begin position="119"/>
        <end position="138"/>
    </location>
</feature>
<name>A0A024UJC8_9STRA</name>
<dbReference type="AlphaFoldDB" id="A0A024UJC8"/>
<feature type="coiled-coil region" evidence="1">
    <location>
        <begin position="285"/>
        <end position="333"/>
    </location>
</feature>
<dbReference type="SUPFAM" id="SSF51045">
    <property type="entry name" value="WW domain"/>
    <property type="match status" value="1"/>
</dbReference>
<feature type="compositionally biased region" description="Polar residues" evidence="2">
    <location>
        <begin position="995"/>
        <end position="1008"/>
    </location>
</feature>
<feature type="compositionally biased region" description="Polar residues" evidence="2">
    <location>
        <begin position="80"/>
        <end position="97"/>
    </location>
</feature>
<feature type="compositionally biased region" description="Polar residues" evidence="2">
    <location>
        <begin position="1108"/>
        <end position="1122"/>
    </location>
</feature>
<dbReference type="Pfam" id="PF01590">
    <property type="entry name" value="GAF"/>
    <property type="match status" value="1"/>
</dbReference>
<feature type="compositionally biased region" description="Low complexity" evidence="2">
    <location>
        <begin position="56"/>
        <end position="72"/>
    </location>
</feature>
<feature type="region of interest" description="Disordered" evidence="2">
    <location>
        <begin position="955"/>
        <end position="1064"/>
    </location>
</feature>
<dbReference type="eggNOG" id="KOG3689">
    <property type="taxonomic scope" value="Eukaryota"/>
</dbReference>
<feature type="compositionally biased region" description="Polar residues" evidence="2">
    <location>
        <begin position="40"/>
        <end position="55"/>
    </location>
</feature>
<accession>A0A024UJC8</accession>
<dbReference type="RefSeq" id="XP_008864621.1">
    <property type="nucleotide sequence ID" value="XM_008866399.1"/>
</dbReference>
<dbReference type="SUPFAM" id="SSF55781">
    <property type="entry name" value="GAF domain-like"/>
    <property type="match status" value="2"/>
</dbReference>
<dbReference type="GeneID" id="20079823"/>
<dbReference type="InterPro" id="IPR036020">
    <property type="entry name" value="WW_dom_sf"/>
</dbReference>
<organism evidence="4">
    <name type="scientific">Aphanomyces invadans</name>
    <dbReference type="NCBI Taxonomy" id="157072"/>
    <lineage>
        <taxon>Eukaryota</taxon>
        <taxon>Sar</taxon>
        <taxon>Stramenopiles</taxon>
        <taxon>Oomycota</taxon>
        <taxon>Saprolegniomycetes</taxon>
        <taxon>Saprolegniales</taxon>
        <taxon>Verrucalvaceae</taxon>
        <taxon>Aphanomyces</taxon>
    </lineage>
</organism>
<evidence type="ECO:0000256" key="1">
    <source>
        <dbReference type="SAM" id="Coils"/>
    </source>
</evidence>
<dbReference type="VEuPathDB" id="FungiDB:H310_02773"/>
<keyword evidence="1" id="KW-0175">Coiled coil</keyword>
<dbReference type="InterPro" id="IPR001202">
    <property type="entry name" value="WW_dom"/>
</dbReference>
<dbReference type="InterPro" id="IPR003018">
    <property type="entry name" value="GAF"/>
</dbReference>
<feature type="region of interest" description="Disordered" evidence="2">
    <location>
        <begin position="19"/>
        <end position="97"/>
    </location>
</feature>
<proteinExistence type="predicted"/>
<dbReference type="Gene3D" id="3.30.450.40">
    <property type="match status" value="2"/>
</dbReference>
<feature type="region of interest" description="Disordered" evidence="2">
    <location>
        <begin position="1102"/>
        <end position="1156"/>
    </location>
</feature>
<protein>
    <recommendedName>
        <fullName evidence="3">WW domain-containing protein</fullName>
    </recommendedName>
</protein>
<feature type="region of interest" description="Disordered" evidence="2">
    <location>
        <begin position="842"/>
        <end position="936"/>
    </location>
</feature>
<reference evidence="4" key="1">
    <citation type="submission" date="2013-12" db="EMBL/GenBank/DDBJ databases">
        <title>The Genome Sequence of Aphanomyces invadans NJM9701.</title>
        <authorList>
            <consortium name="The Broad Institute Genomics Platform"/>
            <person name="Russ C."/>
            <person name="Tyler B."/>
            <person name="van West P."/>
            <person name="Dieguez-Uribeondo J."/>
            <person name="Young S.K."/>
            <person name="Zeng Q."/>
            <person name="Gargeya S."/>
            <person name="Fitzgerald M."/>
            <person name="Abouelleil A."/>
            <person name="Alvarado L."/>
            <person name="Chapman S.B."/>
            <person name="Gainer-Dewar J."/>
            <person name="Goldberg J."/>
            <person name="Griggs A."/>
            <person name="Gujja S."/>
            <person name="Hansen M."/>
            <person name="Howarth C."/>
            <person name="Imamovic A."/>
            <person name="Ireland A."/>
            <person name="Larimer J."/>
            <person name="McCowan C."/>
            <person name="Murphy C."/>
            <person name="Pearson M."/>
            <person name="Poon T.W."/>
            <person name="Priest M."/>
            <person name="Roberts A."/>
            <person name="Saif S."/>
            <person name="Shea T."/>
            <person name="Sykes S."/>
            <person name="Wortman J."/>
            <person name="Nusbaum C."/>
            <person name="Birren B."/>
        </authorList>
    </citation>
    <scope>NUCLEOTIDE SEQUENCE [LARGE SCALE GENOMIC DNA]</scope>
    <source>
        <strain evidence="4">NJM9701</strain>
    </source>
</reference>